<evidence type="ECO:0000313" key="3">
    <source>
        <dbReference type="Proteomes" id="UP000469452"/>
    </source>
</evidence>
<reference evidence="2 3" key="1">
    <citation type="submission" date="2019-06" db="EMBL/GenBank/DDBJ databases">
        <title>Genomics analysis of Aphanomyces spp. identifies a new class of oomycete effector associated with host adaptation.</title>
        <authorList>
            <person name="Gaulin E."/>
        </authorList>
    </citation>
    <scope>NUCLEOTIDE SEQUENCE [LARGE SCALE GENOMIC DNA]</scope>
    <source>
        <strain evidence="2 3">E</strain>
    </source>
</reference>
<name>A0A6A4ZE86_APHAT</name>
<evidence type="ECO:0000313" key="2">
    <source>
        <dbReference type="EMBL" id="KAF0712001.1"/>
    </source>
</evidence>
<evidence type="ECO:0000256" key="1">
    <source>
        <dbReference type="SAM" id="MobiDB-lite"/>
    </source>
</evidence>
<feature type="compositionally biased region" description="Low complexity" evidence="1">
    <location>
        <begin position="66"/>
        <end position="86"/>
    </location>
</feature>
<comment type="caution">
    <text evidence="2">The sequence shown here is derived from an EMBL/GenBank/DDBJ whole genome shotgun (WGS) entry which is preliminary data.</text>
</comment>
<proteinExistence type="predicted"/>
<sequence>ESYLAGRTNHAKCRYAYKNCPNQRTVKDNGDMHSLCAVHRDRANVVQRNYARRRRSRKRLEKLRMAANTESTAQAEAQQQLTTNLTKRQAKPNEATTEMARNGIDPIPYHKEKVDTTLNSKRQRVSLTNDDVKLLQDLMYV</sequence>
<dbReference type="VEuPathDB" id="FungiDB:H257_15143"/>
<dbReference type="EMBL" id="VJMI01017960">
    <property type="protein sequence ID" value="KAF0712001.1"/>
    <property type="molecule type" value="Genomic_DNA"/>
</dbReference>
<protein>
    <submittedName>
        <fullName evidence="2">Uncharacterized protein</fullName>
    </submittedName>
</protein>
<dbReference type="Proteomes" id="UP000469452">
    <property type="component" value="Unassembled WGS sequence"/>
</dbReference>
<accession>A0A6A4ZE86</accession>
<dbReference type="AlphaFoldDB" id="A0A6A4ZE86"/>
<feature type="non-terminal residue" evidence="2">
    <location>
        <position position="1"/>
    </location>
</feature>
<gene>
    <name evidence="2" type="ORF">AaE_012160</name>
</gene>
<organism evidence="2 3">
    <name type="scientific">Aphanomyces astaci</name>
    <name type="common">Crayfish plague agent</name>
    <dbReference type="NCBI Taxonomy" id="112090"/>
    <lineage>
        <taxon>Eukaryota</taxon>
        <taxon>Sar</taxon>
        <taxon>Stramenopiles</taxon>
        <taxon>Oomycota</taxon>
        <taxon>Saprolegniomycetes</taxon>
        <taxon>Saprolegniales</taxon>
        <taxon>Verrucalvaceae</taxon>
        <taxon>Aphanomyces</taxon>
    </lineage>
</organism>
<feature type="region of interest" description="Disordered" evidence="1">
    <location>
        <begin position="66"/>
        <end position="100"/>
    </location>
</feature>